<proteinExistence type="predicted"/>
<accession>A0A2S5Z8R3</accession>
<gene>
    <name evidence="1" type="ORF">KEHDKFFH_12110</name>
</gene>
<dbReference type="EMBL" id="PSSX01000010">
    <property type="protein sequence ID" value="PPI83795.1"/>
    <property type="molecule type" value="Genomic_DNA"/>
</dbReference>
<sequence length="209" mass="23116">MRPPIYPPSLLAIIFIALFLAGCASGPEVKSISKAPNVSDAPRNLLVLAISPKENSRSLMEAALVSRLRAAGYEAEAYGPAPSLPWKDADALREKVKERLQTQTADGVLTVSLVRKNRQVEHVPNQVVFNPVVTNIGALGSVTYMETMTIPDRYEESTEYILRTTLFDTDSGKAIWQMFSSTIDPTSLERATEEFSRVAVRELQKSFKE</sequence>
<name>A0A2S5Z8R3_9GAMM</name>
<protein>
    <recommendedName>
        <fullName evidence="3">DUF4136 domain-containing protein</fullName>
    </recommendedName>
</protein>
<keyword evidence="2" id="KW-1185">Reference proteome</keyword>
<dbReference type="AlphaFoldDB" id="A0A2S5Z8R3"/>
<dbReference type="PROSITE" id="PS51257">
    <property type="entry name" value="PROKAR_LIPOPROTEIN"/>
    <property type="match status" value="1"/>
</dbReference>
<reference evidence="1 2" key="1">
    <citation type="submission" date="2018-01" db="EMBL/GenBank/DDBJ databases">
        <title>Complete genome sequences of the type strains of Marinobacter flavimaris and Marinobacter maroccanus.</title>
        <authorList>
            <person name="Palau M."/>
            <person name="Boujida N."/>
            <person name="Manresa A."/>
            <person name="Minana-Galbis D."/>
        </authorList>
    </citation>
    <scope>NUCLEOTIDE SEQUENCE [LARGE SCALE GENOMIC DNA]</scope>
    <source>
        <strain evidence="1 2">N4</strain>
    </source>
</reference>
<evidence type="ECO:0008006" key="3">
    <source>
        <dbReference type="Google" id="ProtNLM"/>
    </source>
</evidence>
<evidence type="ECO:0000313" key="1">
    <source>
        <dbReference type="EMBL" id="PPI83795.1"/>
    </source>
</evidence>
<organism evidence="1 2">
    <name type="scientific">Marinobacter maroccanus</name>
    <dbReference type="NCBI Taxonomy" id="2055143"/>
    <lineage>
        <taxon>Bacteria</taxon>
        <taxon>Pseudomonadati</taxon>
        <taxon>Pseudomonadota</taxon>
        <taxon>Gammaproteobacteria</taxon>
        <taxon>Pseudomonadales</taxon>
        <taxon>Marinobacteraceae</taxon>
        <taxon>Marinobacter</taxon>
    </lineage>
</organism>
<evidence type="ECO:0000313" key="2">
    <source>
        <dbReference type="Proteomes" id="UP000239917"/>
    </source>
</evidence>
<dbReference type="Proteomes" id="UP000239917">
    <property type="component" value="Unassembled WGS sequence"/>
</dbReference>
<comment type="caution">
    <text evidence="1">The sequence shown here is derived from an EMBL/GenBank/DDBJ whole genome shotgun (WGS) entry which is preliminary data.</text>
</comment>